<dbReference type="EMBL" id="JAQQLF010000010">
    <property type="protein sequence ID" value="MDC7717459.1"/>
    <property type="molecule type" value="Genomic_DNA"/>
</dbReference>
<evidence type="ECO:0000313" key="3">
    <source>
        <dbReference type="Proteomes" id="UP001219956"/>
    </source>
</evidence>
<dbReference type="SUPFAM" id="SSF55729">
    <property type="entry name" value="Acyl-CoA N-acyltransferases (Nat)"/>
    <property type="match status" value="1"/>
</dbReference>
<dbReference type="PANTHER" id="PTHR39173">
    <property type="entry name" value="ACETYLTRANSFERASE"/>
    <property type="match status" value="1"/>
</dbReference>
<reference evidence="2 3" key="1">
    <citation type="submission" date="2023-01" db="EMBL/GenBank/DDBJ databases">
        <title>Novel species of the genus Vogesella isolated from rivers.</title>
        <authorList>
            <person name="Lu H."/>
        </authorList>
    </citation>
    <scope>NUCLEOTIDE SEQUENCE [LARGE SCALE GENOMIC DNA]</scope>
    <source>
        <strain evidence="2 3">DC21W</strain>
    </source>
</reference>
<keyword evidence="3" id="KW-1185">Reference proteome</keyword>
<proteinExistence type="predicted"/>
<dbReference type="InterPro" id="IPR016181">
    <property type="entry name" value="Acyl_CoA_acyltransferase"/>
</dbReference>
<keyword evidence="2" id="KW-0808">Transferase</keyword>
<dbReference type="EC" id="2.3.1.-" evidence="2"/>
<evidence type="ECO:0000313" key="2">
    <source>
        <dbReference type="EMBL" id="MDC7717459.1"/>
    </source>
</evidence>
<dbReference type="Gene3D" id="3.40.630.30">
    <property type="match status" value="1"/>
</dbReference>
<dbReference type="Proteomes" id="UP001219956">
    <property type="component" value="Unassembled WGS sequence"/>
</dbReference>
<dbReference type="InterPro" id="IPR000182">
    <property type="entry name" value="GNAT_dom"/>
</dbReference>
<accession>A0ABT5IY13</accession>
<protein>
    <submittedName>
        <fullName evidence="2">GNAT family N-acetyltransferase</fullName>
        <ecNumber evidence="2">2.3.1.-</ecNumber>
    </submittedName>
</protein>
<comment type="caution">
    <text evidence="2">The sequence shown here is derived from an EMBL/GenBank/DDBJ whole genome shotgun (WGS) entry which is preliminary data.</text>
</comment>
<gene>
    <name evidence="2" type="ORF">PQU95_09570</name>
</gene>
<keyword evidence="2" id="KW-0012">Acyltransferase</keyword>
<dbReference type="Pfam" id="PF00583">
    <property type="entry name" value="Acetyltransf_1"/>
    <property type="match status" value="1"/>
</dbReference>
<feature type="domain" description="N-acetyltransferase" evidence="1">
    <location>
        <begin position="1"/>
        <end position="170"/>
    </location>
</feature>
<name>A0ABT5IY13_9NEIS</name>
<dbReference type="RefSeq" id="WP_272751776.1">
    <property type="nucleotide sequence ID" value="NZ_JAQQLF010000010.1"/>
</dbReference>
<dbReference type="PANTHER" id="PTHR39173:SF1">
    <property type="entry name" value="ACETYLTRANSFERASE"/>
    <property type="match status" value="1"/>
</dbReference>
<organism evidence="2 3">
    <name type="scientific">Vogesella aquatica</name>
    <dbReference type="NCBI Taxonomy" id="2984206"/>
    <lineage>
        <taxon>Bacteria</taxon>
        <taxon>Pseudomonadati</taxon>
        <taxon>Pseudomonadota</taxon>
        <taxon>Betaproteobacteria</taxon>
        <taxon>Neisseriales</taxon>
        <taxon>Chromobacteriaceae</taxon>
        <taxon>Vogesella</taxon>
    </lineage>
</organism>
<dbReference type="PROSITE" id="PS51186">
    <property type="entry name" value="GNAT"/>
    <property type="match status" value="1"/>
</dbReference>
<sequence>MRIEAASVLHSHAYPAYFQQCRADGCEYYSHSQATPAVFYQQVLDHAAGHHLPPGYVPTQTWFALDEGGDILGAIRLRLGSTPFILDQCGHIGYEVHPAARGLGVAGRLLAHVQQHGAPQQDGGWLIICTDDNSASQRVISRAGGVLLTATAQGPGEAWLRYYHLPSRRY</sequence>
<dbReference type="CDD" id="cd04301">
    <property type="entry name" value="NAT_SF"/>
    <property type="match status" value="1"/>
</dbReference>
<evidence type="ECO:0000259" key="1">
    <source>
        <dbReference type="PROSITE" id="PS51186"/>
    </source>
</evidence>
<dbReference type="GO" id="GO:0016746">
    <property type="term" value="F:acyltransferase activity"/>
    <property type="evidence" value="ECO:0007669"/>
    <property type="project" value="UniProtKB-KW"/>
</dbReference>